<dbReference type="InterPro" id="IPR012296">
    <property type="entry name" value="Nuclease_put_TT1808"/>
</dbReference>
<accession>A0ABV7ZF77</accession>
<evidence type="ECO:0000313" key="3">
    <source>
        <dbReference type="Proteomes" id="UP001595803"/>
    </source>
</evidence>
<dbReference type="PANTHER" id="PTHR36558">
    <property type="entry name" value="GLR1098 PROTEIN"/>
    <property type="match status" value="1"/>
</dbReference>
<keyword evidence="2" id="KW-0378">Hydrolase</keyword>
<reference evidence="3" key="1">
    <citation type="journal article" date="2019" name="Int. J. Syst. Evol. Microbiol.">
        <title>The Global Catalogue of Microorganisms (GCM) 10K type strain sequencing project: providing services to taxonomists for standard genome sequencing and annotation.</title>
        <authorList>
            <consortium name="The Broad Institute Genomics Platform"/>
            <consortium name="The Broad Institute Genome Sequencing Center for Infectious Disease"/>
            <person name="Wu L."/>
            <person name="Ma J."/>
        </authorList>
    </citation>
    <scope>NUCLEOTIDE SEQUENCE [LARGE SCALE GENOMIC DNA]</scope>
    <source>
        <strain evidence="3">CCTCC AB 2017081</strain>
    </source>
</reference>
<comment type="caution">
    <text evidence="2">The sequence shown here is derived from an EMBL/GenBank/DDBJ whole genome shotgun (WGS) entry which is preliminary data.</text>
</comment>
<evidence type="ECO:0000259" key="1">
    <source>
        <dbReference type="Pfam" id="PF05685"/>
    </source>
</evidence>
<dbReference type="InterPro" id="IPR008538">
    <property type="entry name" value="Uma2"/>
</dbReference>
<sequence>MTDAAFRAMSVDEYLRTEEHSAVKREYVHGFVYPLHGQAGTTDAHALITGNVFVALRQAARRRGCYAYASDMRVATADRMTYYYPDVLVTCEPRQDDAQVKVAPSVLVEVLSKSTAHNDHNAKYHAYTSLPSLQEYMIVEQDERRVYVYHRTATGWEMREYGGADSIPLPSLEATLTLDDIYDDVRPMDA</sequence>
<keyword evidence="3" id="KW-1185">Reference proteome</keyword>
<keyword evidence="2" id="KW-0255">Endonuclease</keyword>
<dbReference type="PANTHER" id="PTHR36558:SF1">
    <property type="entry name" value="RESTRICTION ENDONUCLEASE DOMAIN-CONTAINING PROTEIN-RELATED"/>
    <property type="match status" value="1"/>
</dbReference>
<dbReference type="CDD" id="cd06260">
    <property type="entry name" value="DUF820-like"/>
    <property type="match status" value="1"/>
</dbReference>
<dbReference type="Gene3D" id="3.90.1570.10">
    <property type="entry name" value="tt1808, chain A"/>
    <property type="match status" value="1"/>
</dbReference>
<name>A0ABV7ZF77_9DEIO</name>
<feature type="domain" description="Putative restriction endonuclease" evidence="1">
    <location>
        <begin position="11"/>
        <end position="177"/>
    </location>
</feature>
<dbReference type="Pfam" id="PF05685">
    <property type="entry name" value="Uma2"/>
    <property type="match status" value="1"/>
</dbReference>
<dbReference type="InterPro" id="IPR011335">
    <property type="entry name" value="Restrct_endonuc-II-like"/>
</dbReference>
<keyword evidence="2" id="KW-0540">Nuclease</keyword>
<protein>
    <submittedName>
        <fullName evidence="2">Uma2 family endonuclease</fullName>
    </submittedName>
</protein>
<dbReference type="GO" id="GO:0004519">
    <property type="term" value="F:endonuclease activity"/>
    <property type="evidence" value="ECO:0007669"/>
    <property type="project" value="UniProtKB-KW"/>
</dbReference>
<proteinExistence type="predicted"/>
<dbReference type="EMBL" id="JBHRZG010000024">
    <property type="protein sequence ID" value="MFC3834850.1"/>
    <property type="molecule type" value="Genomic_DNA"/>
</dbReference>
<dbReference type="Proteomes" id="UP001595803">
    <property type="component" value="Unassembled WGS sequence"/>
</dbReference>
<evidence type="ECO:0000313" key="2">
    <source>
        <dbReference type="EMBL" id="MFC3834850.1"/>
    </source>
</evidence>
<gene>
    <name evidence="2" type="ORF">ACFOSB_18480</name>
</gene>
<dbReference type="RefSeq" id="WP_295819307.1">
    <property type="nucleotide sequence ID" value="NZ_JBHRZG010000024.1"/>
</dbReference>
<organism evidence="2 3">
    <name type="scientific">Deinococcus rufus</name>
    <dbReference type="NCBI Taxonomy" id="2136097"/>
    <lineage>
        <taxon>Bacteria</taxon>
        <taxon>Thermotogati</taxon>
        <taxon>Deinococcota</taxon>
        <taxon>Deinococci</taxon>
        <taxon>Deinococcales</taxon>
        <taxon>Deinococcaceae</taxon>
        <taxon>Deinococcus</taxon>
    </lineage>
</organism>
<dbReference type="SUPFAM" id="SSF52980">
    <property type="entry name" value="Restriction endonuclease-like"/>
    <property type="match status" value="1"/>
</dbReference>